<keyword evidence="3" id="KW-0808">Transferase</keyword>
<feature type="repeat" description="RCC1" evidence="7">
    <location>
        <begin position="374"/>
        <end position="440"/>
    </location>
</feature>
<dbReference type="SMART" id="SM00119">
    <property type="entry name" value="HECTc"/>
    <property type="match status" value="1"/>
</dbReference>
<dbReference type="EMBL" id="GEBQ01005820">
    <property type="protein sequence ID" value="JAT34157.1"/>
    <property type="molecule type" value="Transcribed_RNA"/>
</dbReference>
<feature type="repeat" description="RCC1" evidence="7">
    <location>
        <begin position="216"/>
        <end position="268"/>
    </location>
</feature>
<feature type="domain" description="HECT" evidence="9">
    <location>
        <begin position="845"/>
        <end position="1171"/>
    </location>
</feature>
<feature type="repeat" description="RCC1" evidence="7">
    <location>
        <begin position="269"/>
        <end position="320"/>
    </location>
</feature>
<dbReference type="PROSITE" id="PS50012">
    <property type="entry name" value="RCC1_3"/>
    <property type="match status" value="7"/>
</dbReference>
<evidence type="ECO:0000256" key="2">
    <source>
        <dbReference type="ARBA" id="ARBA00022490"/>
    </source>
</evidence>
<keyword evidence="2" id="KW-0963">Cytoplasm</keyword>
<feature type="repeat" description="RCC1" evidence="7">
    <location>
        <begin position="59"/>
        <end position="112"/>
    </location>
</feature>
<dbReference type="EMBL" id="GEBQ01018676">
    <property type="protein sequence ID" value="JAT21301.1"/>
    <property type="molecule type" value="Transcribed_RNA"/>
</dbReference>
<name>A0A1B6MDZ9_9HEMI</name>
<feature type="transmembrane region" description="Helical" evidence="8">
    <location>
        <begin position="908"/>
        <end position="931"/>
    </location>
</feature>
<dbReference type="Gene3D" id="3.30.2160.10">
    <property type="entry name" value="Hect, E3 ligase catalytic domain"/>
    <property type="match status" value="1"/>
</dbReference>
<dbReference type="InterPro" id="IPR009091">
    <property type="entry name" value="RCC1/BLIP-II"/>
</dbReference>
<dbReference type="Gene3D" id="3.90.1750.10">
    <property type="entry name" value="Hect, E3 ligase catalytic domains"/>
    <property type="match status" value="1"/>
</dbReference>
<dbReference type="InterPro" id="IPR000408">
    <property type="entry name" value="Reg_chr_condens"/>
</dbReference>
<dbReference type="FunFam" id="3.30.2160.10:FF:000004">
    <property type="entry name" value="probable E3 ubiquitin-protein ligase HERC4 isoform X1"/>
    <property type="match status" value="1"/>
</dbReference>
<evidence type="ECO:0000259" key="9">
    <source>
        <dbReference type="PROSITE" id="PS50237"/>
    </source>
</evidence>
<keyword evidence="5 6" id="KW-0833">Ubl conjugation pathway</keyword>
<dbReference type="SUPFAM" id="SSF50985">
    <property type="entry name" value="RCC1/BLIP-II"/>
    <property type="match status" value="1"/>
</dbReference>
<dbReference type="SUPFAM" id="SSF56204">
    <property type="entry name" value="Hect, E3 ligase catalytic domain"/>
    <property type="match status" value="1"/>
</dbReference>
<feature type="repeat" description="RCC1" evidence="7">
    <location>
        <begin position="321"/>
        <end position="372"/>
    </location>
</feature>
<accession>A0A1B6MDZ9</accession>
<dbReference type="FunFam" id="3.30.2410.10:FF:000003">
    <property type="entry name" value="probable E3 ubiquitin-protein ligase HERC4 isoform X1"/>
    <property type="match status" value="1"/>
</dbReference>
<proteinExistence type="predicted"/>
<dbReference type="Pfam" id="PF25390">
    <property type="entry name" value="WD40_RLD"/>
    <property type="match status" value="1"/>
</dbReference>
<dbReference type="Gene3D" id="3.30.2410.10">
    <property type="entry name" value="Hect, E3 ligase catalytic domain"/>
    <property type="match status" value="1"/>
</dbReference>
<dbReference type="GO" id="GO:0005737">
    <property type="term" value="C:cytoplasm"/>
    <property type="evidence" value="ECO:0007669"/>
    <property type="project" value="UniProtKB-SubCell"/>
</dbReference>
<keyword evidence="8" id="KW-0812">Transmembrane</keyword>
<dbReference type="PRINTS" id="PR00633">
    <property type="entry name" value="RCCNDNSATION"/>
</dbReference>
<feature type="repeat" description="RCC1" evidence="7">
    <location>
        <begin position="113"/>
        <end position="162"/>
    </location>
</feature>
<evidence type="ECO:0000313" key="11">
    <source>
        <dbReference type="EMBL" id="JAT34157.1"/>
    </source>
</evidence>
<dbReference type="PROSITE" id="PS00626">
    <property type="entry name" value="RCC1_2"/>
    <property type="match status" value="4"/>
</dbReference>
<feature type="active site" description="Glycyl thioester intermediate" evidence="6">
    <location>
        <position position="1139"/>
    </location>
</feature>
<dbReference type="GO" id="GO:0004842">
    <property type="term" value="F:ubiquitin-protein transferase activity"/>
    <property type="evidence" value="ECO:0007669"/>
    <property type="project" value="InterPro"/>
</dbReference>
<gene>
    <name evidence="10" type="ORF">g.38436</name>
    <name evidence="11" type="ORF">g.38445</name>
</gene>
<evidence type="ECO:0000256" key="1">
    <source>
        <dbReference type="ARBA" id="ARBA00004496"/>
    </source>
</evidence>
<dbReference type="InterPro" id="IPR051709">
    <property type="entry name" value="Ub-ligase/GTPase-reg"/>
</dbReference>
<sequence>MTFDQINEWHHTRHFQGVSSISIIQKRDTGEAQNYRGLFIDLMCSMEEDNSASLVPVPLEMFCWGNTANGELGLGGIEDHHILVPRELPFKDVDQVKYVACGKYHTVLVTTTGSVYSCGSNDYGQLGHEKQQKRLEKVDGLDAYNVRSVACGEFHTLAINEWGQVFSWGAARYGQLGHNDCETDLRRPKIIKSLATNFVVQISCGYRHCLALTNNGQLFSWGCNESGQLGQGNKCESVSQPNLIKSLGGVPLAFIASGGSHSFAVSKSGAVFGWGKNTFGQLGLNSELDHMFPAQLKTLRSIRVKYIACGEDFSVFLTQDGGVFTCGAGQSGQLGHGSTSNEILPRKVMELMGTTVTQVSCGRKHTLALVPSRGRIYAFGLGGAGQLGSRAQLNTSTPQVVVGPWLSPSGVSILENNNISDYVVRRIYAGGDQCFVTVTRQKFSMYWHSGPTPRIVAVAIYCSVTLFVALDVLELFVHHLAFGFGRSLVRKIAKDKVSPEDLRILDRESQVWTLTLDKFLACQNQPVDTPVDQDLLTYLETVLSSWTCLNASFLLKNDAHYCCTSRHHGINLVEAGECFKAISRIEHESLKDLIRDSILVNIIPQLAVISPPDVETLRAFITIPMYHEFNNARNSDKLQTPFASAVLALRPEAARVVGLWYIMMSAEYFERLIIVYKSVILKFIKSHTKVDSTNIYWYEGMLTALEILARLNKLNQSGLSGHAQVQAGLKVPYNTFHLVELSDHIDISLDYIKWVMEDTPLRPNTGRKYFCNYPFLFDPQAKTSLLQTDQALQMHSAMNEASTRLLTQLFMFNMTDPAAMSQFMELHVSRDNIVQDTIRELGNYNERDYKKPLKVTFLGEEAEDAGGVKKEFFMLLLREILDPKYGMFKSYEETNAIWFSETSFEDEIMYYLIGLLCGLAIYNFTIIALPFPLALYKKLLGELLVLQDLQGLSPAMARGLQELLNYPDDDLEDVFCLTFEVIREVFGETKHYPLKPGGENESVTQENKKEYVDLYVDFVLNKSVERHFRAFRDAFHKVCGGRVLQLFHAHELMAVVVGNENYDWEMLENNANYKGGYTSSDPTIRVFWEVFHELPLIEKKKFMLFLTGTDRIPIQGMKAVQITIQPTTDDKYLPVAHTCFNLLDLPRYSTKEKLRYKLLQAIQQTQGFSLV</sequence>
<evidence type="ECO:0000313" key="10">
    <source>
        <dbReference type="EMBL" id="JAT21301.1"/>
    </source>
</evidence>
<dbReference type="Pfam" id="PF00632">
    <property type="entry name" value="HECT"/>
    <property type="match status" value="1"/>
</dbReference>
<dbReference type="Gene3D" id="2.130.10.30">
    <property type="entry name" value="Regulator of chromosome condensation 1/beta-lactamase-inhibitor protein II"/>
    <property type="match status" value="2"/>
</dbReference>
<evidence type="ECO:0000256" key="6">
    <source>
        <dbReference type="PROSITE-ProRule" id="PRU00104"/>
    </source>
</evidence>
<dbReference type="InterPro" id="IPR035983">
    <property type="entry name" value="Hect_E3_ubiquitin_ligase"/>
</dbReference>
<organism evidence="11">
    <name type="scientific">Graphocephala atropunctata</name>
    <dbReference type="NCBI Taxonomy" id="36148"/>
    <lineage>
        <taxon>Eukaryota</taxon>
        <taxon>Metazoa</taxon>
        <taxon>Ecdysozoa</taxon>
        <taxon>Arthropoda</taxon>
        <taxon>Hexapoda</taxon>
        <taxon>Insecta</taxon>
        <taxon>Pterygota</taxon>
        <taxon>Neoptera</taxon>
        <taxon>Paraneoptera</taxon>
        <taxon>Hemiptera</taxon>
        <taxon>Auchenorrhyncha</taxon>
        <taxon>Membracoidea</taxon>
        <taxon>Cicadellidae</taxon>
        <taxon>Cicadellinae</taxon>
        <taxon>Cicadellini</taxon>
        <taxon>Graphocephala</taxon>
    </lineage>
</organism>
<dbReference type="GO" id="GO:0009966">
    <property type="term" value="P:regulation of signal transduction"/>
    <property type="evidence" value="ECO:0007669"/>
    <property type="project" value="UniProtKB-ARBA"/>
</dbReference>
<dbReference type="InterPro" id="IPR058923">
    <property type="entry name" value="RCC1-like_dom"/>
</dbReference>
<dbReference type="PANTHER" id="PTHR45622">
    <property type="entry name" value="UBIQUITIN-PROTEIN LIGASE E3A-RELATED"/>
    <property type="match status" value="1"/>
</dbReference>
<dbReference type="AlphaFoldDB" id="A0A1B6MDZ9"/>
<evidence type="ECO:0000256" key="4">
    <source>
        <dbReference type="ARBA" id="ARBA00022737"/>
    </source>
</evidence>
<evidence type="ECO:0000256" key="8">
    <source>
        <dbReference type="SAM" id="Phobius"/>
    </source>
</evidence>
<dbReference type="CDD" id="cd00078">
    <property type="entry name" value="HECTc"/>
    <property type="match status" value="1"/>
</dbReference>
<evidence type="ECO:0000256" key="7">
    <source>
        <dbReference type="PROSITE-ProRule" id="PRU00235"/>
    </source>
</evidence>
<reference evidence="11" key="1">
    <citation type="submission" date="2015-11" db="EMBL/GenBank/DDBJ databases">
        <title>De novo transcriptome assembly of four potential Pierce s Disease insect vectors from Arizona vineyards.</title>
        <authorList>
            <person name="Tassone E.E."/>
        </authorList>
    </citation>
    <scope>NUCLEOTIDE SEQUENCE</scope>
</reference>
<dbReference type="PROSITE" id="PS50237">
    <property type="entry name" value="HECT"/>
    <property type="match status" value="1"/>
</dbReference>
<keyword evidence="8" id="KW-0472">Membrane</keyword>
<dbReference type="PANTHER" id="PTHR45622:SF76">
    <property type="entry name" value="HECT AND RLD DOMAIN CONTAINING E3 UBIQUITIN LIGASE 4, ISOFORM C"/>
    <property type="match status" value="1"/>
</dbReference>
<evidence type="ECO:0000256" key="3">
    <source>
        <dbReference type="ARBA" id="ARBA00022679"/>
    </source>
</evidence>
<dbReference type="InterPro" id="IPR000569">
    <property type="entry name" value="HECT_dom"/>
</dbReference>
<comment type="subcellular location">
    <subcellularLocation>
        <location evidence="1">Cytoplasm</location>
    </subcellularLocation>
</comment>
<keyword evidence="4" id="KW-0677">Repeat</keyword>
<feature type="repeat" description="RCC1" evidence="7">
    <location>
        <begin position="163"/>
        <end position="215"/>
    </location>
</feature>
<evidence type="ECO:0000256" key="5">
    <source>
        <dbReference type="ARBA" id="ARBA00022786"/>
    </source>
</evidence>
<keyword evidence="8" id="KW-1133">Transmembrane helix</keyword>
<protein>
    <recommendedName>
        <fullName evidence="9">HECT domain-containing protein</fullName>
    </recommendedName>
</protein>